<dbReference type="EMBL" id="LGRX02002531">
    <property type="protein sequence ID" value="KAK3284046.1"/>
    <property type="molecule type" value="Genomic_DNA"/>
</dbReference>
<keyword evidence="7" id="KW-0539">Nucleus</keyword>
<dbReference type="GO" id="GO:0009791">
    <property type="term" value="P:post-embryonic development"/>
    <property type="evidence" value="ECO:0007669"/>
    <property type="project" value="UniProtKB-ARBA"/>
</dbReference>
<keyword evidence="3 8" id="KW-0863">Zinc-finger</keyword>
<keyword evidence="2" id="KW-0479">Metal-binding</keyword>
<comment type="subcellular location">
    <subcellularLocation>
        <location evidence="1">Nucleus</location>
    </subcellularLocation>
</comment>
<evidence type="ECO:0000256" key="3">
    <source>
        <dbReference type="ARBA" id="ARBA00022771"/>
    </source>
</evidence>
<organism evidence="11 12">
    <name type="scientific">Cymbomonas tetramitiformis</name>
    <dbReference type="NCBI Taxonomy" id="36881"/>
    <lineage>
        <taxon>Eukaryota</taxon>
        <taxon>Viridiplantae</taxon>
        <taxon>Chlorophyta</taxon>
        <taxon>Pyramimonadophyceae</taxon>
        <taxon>Pyramimonadales</taxon>
        <taxon>Pyramimonadaceae</taxon>
        <taxon>Cymbomonas</taxon>
    </lineage>
</organism>
<proteinExistence type="predicted"/>
<dbReference type="GO" id="GO:0005634">
    <property type="term" value="C:nucleus"/>
    <property type="evidence" value="ECO:0007669"/>
    <property type="project" value="UniProtKB-SubCell"/>
</dbReference>
<gene>
    <name evidence="11" type="ORF">CYMTET_8279</name>
</gene>
<dbReference type="AlphaFoldDB" id="A0AAE0GV73"/>
<dbReference type="InterPro" id="IPR052035">
    <property type="entry name" value="ZnF_BED_domain_contain"/>
</dbReference>
<evidence type="ECO:0000259" key="10">
    <source>
        <dbReference type="PROSITE" id="PS50808"/>
    </source>
</evidence>
<evidence type="ECO:0000256" key="2">
    <source>
        <dbReference type="ARBA" id="ARBA00022723"/>
    </source>
</evidence>
<protein>
    <recommendedName>
        <fullName evidence="10">BED-type domain-containing protein</fullName>
    </recommendedName>
</protein>
<evidence type="ECO:0000256" key="4">
    <source>
        <dbReference type="ARBA" id="ARBA00022833"/>
    </source>
</evidence>
<evidence type="ECO:0000313" key="11">
    <source>
        <dbReference type="EMBL" id="KAK3284046.1"/>
    </source>
</evidence>
<feature type="domain" description="BED-type" evidence="10">
    <location>
        <begin position="24"/>
        <end position="81"/>
    </location>
</feature>
<name>A0AAE0GV73_9CHLO</name>
<evidence type="ECO:0000256" key="1">
    <source>
        <dbReference type="ARBA" id="ARBA00004123"/>
    </source>
</evidence>
<feature type="compositionally biased region" description="Basic and acidic residues" evidence="9">
    <location>
        <begin position="88"/>
        <end position="97"/>
    </location>
</feature>
<accession>A0AAE0GV73</accession>
<keyword evidence="4" id="KW-0862">Zinc</keyword>
<evidence type="ECO:0000256" key="9">
    <source>
        <dbReference type="SAM" id="MobiDB-lite"/>
    </source>
</evidence>
<keyword evidence="5" id="KW-0805">Transcription regulation</keyword>
<evidence type="ECO:0000256" key="7">
    <source>
        <dbReference type="ARBA" id="ARBA00023242"/>
    </source>
</evidence>
<evidence type="ECO:0000256" key="6">
    <source>
        <dbReference type="ARBA" id="ARBA00023163"/>
    </source>
</evidence>
<evidence type="ECO:0000256" key="8">
    <source>
        <dbReference type="PROSITE-ProRule" id="PRU00027"/>
    </source>
</evidence>
<evidence type="ECO:0000256" key="5">
    <source>
        <dbReference type="ARBA" id="ARBA00023015"/>
    </source>
</evidence>
<evidence type="ECO:0000313" key="12">
    <source>
        <dbReference type="Proteomes" id="UP001190700"/>
    </source>
</evidence>
<sequence length="266" mass="29925">MSKVCVMRLFADEEESEFQAPGADLRSPFWKHFMVRMEGKKIAEYVCILCGPDASPKEYCGNTSILRNHLAHCHKSALLEIKERDLPDNAEDAHSSDKNFSAKQVRHTGPELEEATKKACASMGIGVFSEVVARGDEEEELRVDIVSDSVHCTVSDNASNIVNGWTCFDGHECADHTIALAVKAFLEQQRVKKVFSKLRGMTGYFNHSIIGAKLLYDCQKRSNLSETKPPQDNDTRSGWGGACKQAKWYMDNRVRIRLLYCPFFPP</sequence>
<dbReference type="InterPro" id="IPR003656">
    <property type="entry name" value="Znf_BED"/>
</dbReference>
<dbReference type="PANTHER" id="PTHR46481:SF10">
    <property type="entry name" value="ZINC FINGER BED DOMAIN-CONTAINING PROTEIN 39"/>
    <property type="match status" value="1"/>
</dbReference>
<reference evidence="11 12" key="1">
    <citation type="journal article" date="2015" name="Genome Biol. Evol.">
        <title>Comparative Genomics of a Bacterivorous Green Alga Reveals Evolutionary Causalities and Consequences of Phago-Mixotrophic Mode of Nutrition.</title>
        <authorList>
            <person name="Burns J.A."/>
            <person name="Paasch A."/>
            <person name="Narechania A."/>
            <person name="Kim E."/>
        </authorList>
    </citation>
    <scope>NUCLEOTIDE SEQUENCE [LARGE SCALE GENOMIC DNA]</scope>
    <source>
        <strain evidence="11 12">PLY_AMNH</strain>
    </source>
</reference>
<keyword evidence="12" id="KW-1185">Reference proteome</keyword>
<dbReference type="GO" id="GO:0003677">
    <property type="term" value="F:DNA binding"/>
    <property type="evidence" value="ECO:0007669"/>
    <property type="project" value="InterPro"/>
</dbReference>
<dbReference type="Proteomes" id="UP001190700">
    <property type="component" value="Unassembled WGS sequence"/>
</dbReference>
<dbReference type="GO" id="GO:0008270">
    <property type="term" value="F:zinc ion binding"/>
    <property type="evidence" value="ECO:0007669"/>
    <property type="project" value="UniProtKB-KW"/>
</dbReference>
<dbReference type="SUPFAM" id="SSF57667">
    <property type="entry name" value="beta-beta-alpha zinc fingers"/>
    <property type="match status" value="1"/>
</dbReference>
<dbReference type="InterPro" id="IPR036236">
    <property type="entry name" value="Znf_C2H2_sf"/>
</dbReference>
<feature type="region of interest" description="Disordered" evidence="9">
    <location>
        <begin position="88"/>
        <end position="108"/>
    </location>
</feature>
<comment type="caution">
    <text evidence="11">The sequence shown here is derived from an EMBL/GenBank/DDBJ whole genome shotgun (WGS) entry which is preliminary data.</text>
</comment>
<keyword evidence="6" id="KW-0804">Transcription</keyword>
<dbReference type="PANTHER" id="PTHR46481">
    <property type="entry name" value="ZINC FINGER BED DOMAIN-CONTAINING PROTEIN 4"/>
    <property type="match status" value="1"/>
</dbReference>
<dbReference type="PROSITE" id="PS50808">
    <property type="entry name" value="ZF_BED"/>
    <property type="match status" value="1"/>
</dbReference>